<dbReference type="OrthoDB" id="5599613at2759"/>
<feature type="region of interest" description="Disordered" evidence="2">
    <location>
        <begin position="312"/>
        <end position="380"/>
    </location>
</feature>
<feature type="compositionally biased region" description="Low complexity" evidence="2">
    <location>
        <begin position="22"/>
        <end position="46"/>
    </location>
</feature>
<feature type="region of interest" description="Disordered" evidence="2">
    <location>
        <begin position="226"/>
        <end position="265"/>
    </location>
</feature>
<feature type="region of interest" description="Disordered" evidence="2">
    <location>
        <begin position="1"/>
        <end position="76"/>
    </location>
</feature>
<evidence type="ECO:0000313" key="4">
    <source>
        <dbReference type="EMBL" id="KAG0263551.1"/>
    </source>
</evidence>
<dbReference type="PANTHER" id="PTHR16046:SF9">
    <property type="entry name" value="SMC5-SMC6 COMPLEX LOCALIZATION FACTOR PROTEIN 2"/>
    <property type="match status" value="1"/>
</dbReference>
<dbReference type="Pfam" id="PF14816">
    <property type="entry name" value="CANIN"/>
    <property type="match status" value="1"/>
</dbReference>
<evidence type="ECO:0000256" key="2">
    <source>
        <dbReference type="SAM" id="MobiDB-lite"/>
    </source>
</evidence>
<sequence>MGRPKRQDASPSNSRPITSYFLPSSRSSSNSQSSQTLQPTSSQPTLASQQVESTVEAGGDLLDATISQSSSRSDTIKLDSVEPLIAEPLYNPFNSQDYEGWDENNKYDQRRDSVRSPERNNAKPALIVSQSWDRKETAQGDEGEEESSLFSGELSPIDSIHPIDSPGIVTFSSQLSGGSLRRLTLSPRKPKKKELMPGLSGMKPMLSFSDKLVAEMGYTDEQKEQLLLGGGKPRKLGLESDEENADATKTHIVNGSDSGSEDDWDDRDMVQSMIRQVESKKAVESGSPPLDSDDDIPTLSKFKTKNTSIMLDDSDSDLEDSPFSTNFSGVCSPTPLTTPPDDNINDDEKDMEALSLGSDDEDEELLDQSKRRKEANVPETTIPGRVLRSSIIKPPTAVTNTPISAYKPAKLSKSNKKPSLFSLDSLLKEKEHKVKTGFVAVNIKQALDDELLDEYNDAEDDEVVFGPDMVPKGVLSEEQEDVLNEIIGEEQSQLVEDIAEFFVNWPLLLEVQPLEAELDDVEKADPIMQKVIKYTRTEVQRNMFLTSPYLIILSSSPWTMPRSLFRWLLHVMAADQNQLVTSSIYAVLQRTISQKTSTLGVDDWDLARIFTMYGARGEYLEPDWKVEPVTGETKSKRLLFPESKKFPRQNLKAIIKLINMTASLDPQFYNTREIRRLILLLLRMTTDPIIGDVKSLLGSTLATLLDAIPDDVWDTERHRLCDEIMQSLGTSLAFLLFILHQLPSLSTRITLLRRGIALSFLKLSPIPTGGNASNLEELHRALFVDRGFQVNAETNYKDLGRRVQVFGFCLDDEQMIASYGRKALEPLLRKLRLMHGKIVDVRAAFMERTLTKDMIQRLYMRIYYAGIHRQSASQTTLNFGGRPPGQGDSERHGGTGNADNGPLTDIAGLRLVPELSSASVD</sequence>
<name>A0A9P6Q9M8_9FUNG</name>
<reference evidence="4" key="1">
    <citation type="journal article" date="2020" name="Fungal Divers.">
        <title>Resolving the Mortierellaceae phylogeny through synthesis of multi-gene phylogenetics and phylogenomics.</title>
        <authorList>
            <person name="Vandepol N."/>
            <person name="Liber J."/>
            <person name="Desiro A."/>
            <person name="Na H."/>
            <person name="Kennedy M."/>
            <person name="Barry K."/>
            <person name="Grigoriev I.V."/>
            <person name="Miller A.N."/>
            <person name="O'Donnell K."/>
            <person name="Stajich J.E."/>
            <person name="Bonito G."/>
        </authorList>
    </citation>
    <scope>NUCLEOTIDE SEQUENCE</scope>
    <source>
        <strain evidence="4">KOD948</strain>
    </source>
</reference>
<feature type="domain" description="Coiled-coil SMC6 And NSE5 INteracting (CANIN)" evidence="3">
    <location>
        <begin position="422"/>
        <end position="760"/>
    </location>
</feature>
<dbReference type="InterPro" id="IPR026161">
    <property type="entry name" value="FAM178"/>
</dbReference>
<accession>A0A9P6Q9M8</accession>
<feature type="compositionally biased region" description="Basic and acidic residues" evidence="2">
    <location>
        <begin position="103"/>
        <end position="121"/>
    </location>
</feature>
<gene>
    <name evidence="4" type="ORF">BG011_008615</name>
</gene>
<dbReference type="Proteomes" id="UP000726737">
    <property type="component" value="Unassembled WGS sequence"/>
</dbReference>
<dbReference type="InterPro" id="IPR044276">
    <property type="entry name" value="CANIN_dom"/>
</dbReference>
<feature type="region of interest" description="Disordered" evidence="2">
    <location>
        <begin position="875"/>
        <end position="921"/>
    </location>
</feature>
<comment type="caution">
    <text evidence="4">The sequence shown here is derived from an EMBL/GenBank/DDBJ whole genome shotgun (WGS) entry which is preliminary data.</text>
</comment>
<dbReference type="AlphaFoldDB" id="A0A9P6Q9M8"/>
<evidence type="ECO:0000259" key="3">
    <source>
        <dbReference type="Pfam" id="PF14816"/>
    </source>
</evidence>
<organism evidence="4 5">
    <name type="scientific">Mortierella polycephala</name>
    <dbReference type="NCBI Taxonomy" id="41804"/>
    <lineage>
        <taxon>Eukaryota</taxon>
        <taxon>Fungi</taxon>
        <taxon>Fungi incertae sedis</taxon>
        <taxon>Mucoromycota</taxon>
        <taxon>Mortierellomycotina</taxon>
        <taxon>Mortierellomycetes</taxon>
        <taxon>Mortierellales</taxon>
        <taxon>Mortierellaceae</taxon>
        <taxon>Mortierella</taxon>
    </lineage>
</organism>
<feature type="region of interest" description="Disordered" evidence="2">
    <location>
        <begin position="180"/>
        <end position="204"/>
    </location>
</feature>
<evidence type="ECO:0000313" key="5">
    <source>
        <dbReference type="Proteomes" id="UP000726737"/>
    </source>
</evidence>
<feature type="region of interest" description="Disordered" evidence="2">
    <location>
        <begin position="88"/>
        <end position="158"/>
    </location>
</feature>
<dbReference type="PANTHER" id="PTHR16046">
    <property type="entry name" value="SMC5-SMC6 COMPLEX LOCALIZATION FACTOR 2"/>
    <property type="match status" value="1"/>
</dbReference>
<protein>
    <recommendedName>
        <fullName evidence="3">Coiled-coil SMC6 And NSE5 INteracting (CANIN) domain-containing protein</fullName>
    </recommendedName>
</protein>
<feature type="region of interest" description="Disordered" evidence="2">
    <location>
        <begin position="277"/>
        <end position="300"/>
    </location>
</feature>
<proteinExistence type="inferred from homology"/>
<feature type="compositionally biased region" description="Polar residues" evidence="2">
    <location>
        <begin position="322"/>
        <end position="335"/>
    </location>
</feature>
<dbReference type="EMBL" id="JAAAJA010000072">
    <property type="protein sequence ID" value="KAG0263551.1"/>
    <property type="molecule type" value="Genomic_DNA"/>
</dbReference>
<keyword evidence="5" id="KW-1185">Reference proteome</keyword>
<evidence type="ECO:0000256" key="1">
    <source>
        <dbReference type="ARBA" id="ARBA00010311"/>
    </source>
</evidence>
<comment type="similarity">
    <text evidence="1">Belongs to the FAM178 family.</text>
</comment>